<dbReference type="AlphaFoldDB" id="M0PDZ7"/>
<dbReference type="RefSeq" id="WP_008847238.1">
    <property type="nucleotide sequence ID" value="NZ_AOJH01000018.1"/>
</dbReference>
<protein>
    <submittedName>
        <fullName evidence="3">ABC transporter substrate-binding protein</fullName>
    </submittedName>
</protein>
<dbReference type="PATRIC" id="fig|1230456.3.peg.450"/>
<keyword evidence="1" id="KW-0732">Signal</keyword>
<comment type="caution">
    <text evidence="3">The sequence shown here is derived from an EMBL/GenBank/DDBJ whole genome shotgun (WGS) entry which is preliminary data.</text>
</comment>
<dbReference type="PANTHER" id="PTHR30006:SF2">
    <property type="entry name" value="ABC TRANSPORTER SUBSTRATE-BINDING PROTEIN"/>
    <property type="match status" value="1"/>
</dbReference>
<dbReference type="Pfam" id="PF13416">
    <property type="entry name" value="SBP_bac_8"/>
    <property type="match status" value="1"/>
</dbReference>
<proteinExistence type="predicted"/>
<feature type="compositionally biased region" description="Acidic residues" evidence="2">
    <location>
        <begin position="92"/>
        <end position="119"/>
    </location>
</feature>
<evidence type="ECO:0000256" key="1">
    <source>
        <dbReference type="ARBA" id="ARBA00022729"/>
    </source>
</evidence>
<organism evidence="3 4">
    <name type="scientific">Halorubrum kocurii JCM 14978</name>
    <dbReference type="NCBI Taxonomy" id="1230456"/>
    <lineage>
        <taxon>Archaea</taxon>
        <taxon>Methanobacteriati</taxon>
        <taxon>Methanobacteriota</taxon>
        <taxon>Stenosarchaea group</taxon>
        <taxon>Halobacteria</taxon>
        <taxon>Halobacteriales</taxon>
        <taxon>Haloferacaceae</taxon>
        <taxon>Halorubrum</taxon>
    </lineage>
</organism>
<dbReference type="EMBL" id="AOJH01000018">
    <property type="protein sequence ID" value="EMA68352.1"/>
    <property type="molecule type" value="Genomic_DNA"/>
</dbReference>
<name>M0PDZ7_9EURY</name>
<feature type="region of interest" description="Disordered" evidence="2">
    <location>
        <begin position="1"/>
        <end position="65"/>
    </location>
</feature>
<keyword evidence="4" id="KW-1185">Reference proteome</keyword>
<dbReference type="InterPro" id="IPR006059">
    <property type="entry name" value="SBP"/>
</dbReference>
<reference evidence="3 4" key="1">
    <citation type="journal article" date="2014" name="PLoS Genet.">
        <title>Phylogenetically driven sequencing of extremely halophilic archaea reveals strategies for static and dynamic osmo-response.</title>
        <authorList>
            <person name="Becker E.A."/>
            <person name="Seitzer P.M."/>
            <person name="Tritt A."/>
            <person name="Larsen D."/>
            <person name="Krusor M."/>
            <person name="Yao A.I."/>
            <person name="Wu D."/>
            <person name="Madern D."/>
            <person name="Eisen J.A."/>
            <person name="Darling A.E."/>
            <person name="Facciotti M.T."/>
        </authorList>
    </citation>
    <scope>NUCLEOTIDE SEQUENCE [LARGE SCALE GENOMIC DNA]</scope>
    <source>
        <strain evidence="3 4">JCM 14978</strain>
    </source>
</reference>
<dbReference type="STRING" id="1230456.C468_02365"/>
<feature type="compositionally biased region" description="Basic residues" evidence="2">
    <location>
        <begin position="53"/>
        <end position="65"/>
    </location>
</feature>
<evidence type="ECO:0000313" key="4">
    <source>
        <dbReference type="Proteomes" id="UP000011546"/>
    </source>
</evidence>
<dbReference type="SUPFAM" id="SSF53850">
    <property type="entry name" value="Periplasmic binding protein-like II"/>
    <property type="match status" value="1"/>
</dbReference>
<dbReference type="NCBIfam" id="TIGR01254">
    <property type="entry name" value="sfuA"/>
    <property type="match status" value="1"/>
</dbReference>
<feature type="compositionally biased region" description="Basic and acidic residues" evidence="2">
    <location>
        <begin position="8"/>
        <end position="37"/>
    </location>
</feature>
<feature type="region of interest" description="Disordered" evidence="2">
    <location>
        <begin position="79"/>
        <end position="119"/>
    </location>
</feature>
<dbReference type="GO" id="GO:0030975">
    <property type="term" value="F:thiamine binding"/>
    <property type="evidence" value="ECO:0007669"/>
    <property type="project" value="InterPro"/>
</dbReference>
<gene>
    <name evidence="3" type="ORF">C468_02365</name>
</gene>
<evidence type="ECO:0000256" key="2">
    <source>
        <dbReference type="SAM" id="MobiDB-lite"/>
    </source>
</evidence>
<dbReference type="InterPro" id="IPR005948">
    <property type="entry name" value="ThiB-like"/>
</dbReference>
<dbReference type="PANTHER" id="PTHR30006">
    <property type="entry name" value="THIAMINE-BINDING PERIPLASMIC PROTEIN-RELATED"/>
    <property type="match status" value="1"/>
</dbReference>
<dbReference type="GO" id="GO:0015888">
    <property type="term" value="P:thiamine transport"/>
    <property type="evidence" value="ECO:0007669"/>
    <property type="project" value="InterPro"/>
</dbReference>
<dbReference type="Proteomes" id="UP000011546">
    <property type="component" value="Unassembled WGS sequence"/>
</dbReference>
<evidence type="ECO:0000313" key="3">
    <source>
        <dbReference type="EMBL" id="EMA68352.1"/>
    </source>
</evidence>
<dbReference type="Gene3D" id="3.40.190.10">
    <property type="entry name" value="Periplasmic binding protein-like II"/>
    <property type="match status" value="2"/>
</dbReference>
<accession>M0PDZ7</accession>
<sequence length="453" mass="49039">MVTDDATEADRRDAHDDRQADSADDRPADSADDRPADSADDPQVDALGTAGRRAGRSGRPTRRRFLALGGAAGAVALAGCSAEPTDGGDGSDGSDGDDGSDGSDGDDGTDGEDGEDEETPTLTVATYSSFIDAPSVSPGEWLKEEFESRVDAELEWATPDNEVNYYVERADSGASIDADLYVGLTTEDLVRVDETLDDDLFAERGEIERFDDVREGLLFDPFDRAVPFDTGYVSLVYDGTATEAPETFEGLLDDEHAGALIAQNPGASTTGRSFLLHTVHRFGDGPDGAVEGADGDPDYDYLDYWAALQDNDVRVLGSWDDAYAAWSEGEAPMVVSYSTDQVFADMEGEDLEEHQIRFLNDQAYANPEGMAVFADADEPELAREFMSFMLEPDVQGQIAERNVAFPATDTAELPDDYAELAQEPSEPVTFTYDELQGSVSEWVEDWERQFAGN</sequence>